<reference evidence="1 2" key="1">
    <citation type="journal article" date="2017" name="Gigascience">
        <title>Draft genome of the honey bee ectoparasitic mite, Tropilaelaps mercedesae, is shaped by the parasitic life history.</title>
        <authorList>
            <person name="Dong X."/>
            <person name="Armstrong S.D."/>
            <person name="Xia D."/>
            <person name="Makepeace B.L."/>
            <person name="Darby A.C."/>
            <person name="Kadowaki T."/>
        </authorList>
    </citation>
    <scope>NUCLEOTIDE SEQUENCE [LARGE SCALE GENOMIC DNA]</scope>
    <source>
        <strain evidence="1">Wuxi-XJTLU</strain>
    </source>
</reference>
<dbReference type="EMBL" id="MNPL01009560">
    <property type="protein sequence ID" value="OQR73650.1"/>
    <property type="molecule type" value="Genomic_DNA"/>
</dbReference>
<name>A0A1V9XJC6_9ACAR</name>
<evidence type="ECO:0000313" key="1">
    <source>
        <dbReference type="EMBL" id="OQR73650.1"/>
    </source>
</evidence>
<accession>A0A1V9XJC6</accession>
<keyword evidence="2" id="KW-1185">Reference proteome</keyword>
<proteinExistence type="predicted"/>
<protein>
    <submittedName>
        <fullName evidence="1">Uncharacterized protein</fullName>
    </submittedName>
</protein>
<comment type="caution">
    <text evidence="1">The sequence shown here is derived from an EMBL/GenBank/DDBJ whole genome shotgun (WGS) entry which is preliminary data.</text>
</comment>
<organism evidence="1 2">
    <name type="scientific">Tropilaelaps mercedesae</name>
    <dbReference type="NCBI Taxonomy" id="418985"/>
    <lineage>
        <taxon>Eukaryota</taxon>
        <taxon>Metazoa</taxon>
        <taxon>Ecdysozoa</taxon>
        <taxon>Arthropoda</taxon>
        <taxon>Chelicerata</taxon>
        <taxon>Arachnida</taxon>
        <taxon>Acari</taxon>
        <taxon>Parasitiformes</taxon>
        <taxon>Mesostigmata</taxon>
        <taxon>Gamasina</taxon>
        <taxon>Dermanyssoidea</taxon>
        <taxon>Laelapidae</taxon>
        <taxon>Tropilaelaps</taxon>
    </lineage>
</organism>
<gene>
    <name evidence="1" type="ORF">BIW11_03535</name>
</gene>
<evidence type="ECO:0000313" key="2">
    <source>
        <dbReference type="Proteomes" id="UP000192247"/>
    </source>
</evidence>
<sequence>MRCNPTFMYHTSVRGNLRKQERGFLREQECSEKKCRENITEGQLVIDQHIYHNLMPLLKKINKNPVSEAQWRPPFWS</sequence>
<dbReference type="Proteomes" id="UP000192247">
    <property type="component" value="Unassembled WGS sequence"/>
</dbReference>
<dbReference type="InParanoid" id="A0A1V9XJC6"/>
<dbReference type="AlphaFoldDB" id="A0A1V9XJC6"/>